<evidence type="ECO:0000313" key="3">
    <source>
        <dbReference type="Proteomes" id="UP000181909"/>
    </source>
</evidence>
<dbReference type="AlphaFoldDB" id="A0A1K1VTG2"/>
<evidence type="ECO:0000256" key="1">
    <source>
        <dbReference type="SAM" id="MobiDB-lite"/>
    </source>
</evidence>
<organism evidence="2 3">
    <name type="scientific">Streptomyces atratus</name>
    <dbReference type="NCBI Taxonomy" id="1893"/>
    <lineage>
        <taxon>Bacteria</taxon>
        <taxon>Bacillati</taxon>
        <taxon>Actinomycetota</taxon>
        <taxon>Actinomycetes</taxon>
        <taxon>Kitasatosporales</taxon>
        <taxon>Streptomycetaceae</taxon>
        <taxon>Streptomyces</taxon>
    </lineage>
</organism>
<dbReference type="STRING" id="1893.SAMN02787144_1002124"/>
<protein>
    <submittedName>
        <fullName evidence="2">Uncharacterized protein</fullName>
    </submittedName>
</protein>
<accession>A0A1K1VTG2</accession>
<evidence type="ECO:0000313" key="2">
    <source>
        <dbReference type="EMBL" id="SFX28513.1"/>
    </source>
</evidence>
<dbReference type="Proteomes" id="UP000181909">
    <property type="component" value="Unassembled WGS sequence"/>
</dbReference>
<feature type="region of interest" description="Disordered" evidence="1">
    <location>
        <begin position="1"/>
        <end position="147"/>
    </location>
</feature>
<feature type="region of interest" description="Disordered" evidence="1">
    <location>
        <begin position="164"/>
        <end position="211"/>
    </location>
</feature>
<proteinExistence type="predicted"/>
<sequence length="229" mass="23733">MRPSRTRSAAPTAGAARPSSPSWTGCAAAAPISSWSARRPRSRRRPRGSCCRRPGSPRRSSRPGDSAAADARVRGDDRPRPGPGRAPRPGQGHRDPLSAGTAPGTPAGHGAGTGPSARPAPQPGVRPTGNRGRRRGAGHAHLPRCRQSTTLRVASILRLAAARTQPRSFTHPPIAGRSETGHHGRSVRPAVCGAPGRGEVPARSGQRARVPRSTLLCGESGSSVHSIVD</sequence>
<name>A0A1K1VTG2_STRAR</name>
<gene>
    <name evidence="2" type="ORF">SAMN02787144_1002124</name>
</gene>
<feature type="compositionally biased region" description="Low complexity" evidence="1">
    <location>
        <begin position="26"/>
        <end position="37"/>
    </location>
</feature>
<dbReference type="EMBL" id="FPJO01000002">
    <property type="protein sequence ID" value="SFX28513.1"/>
    <property type="molecule type" value="Genomic_DNA"/>
</dbReference>
<feature type="compositionally biased region" description="Basic and acidic residues" evidence="1">
    <location>
        <begin position="71"/>
        <end position="80"/>
    </location>
</feature>
<reference evidence="2 3" key="1">
    <citation type="submission" date="2016-11" db="EMBL/GenBank/DDBJ databases">
        <authorList>
            <person name="Jaros S."/>
            <person name="Januszkiewicz K."/>
            <person name="Wedrychowicz H."/>
        </authorList>
    </citation>
    <scope>NUCLEOTIDE SEQUENCE [LARGE SCALE GENOMIC DNA]</scope>
    <source>
        <strain evidence="2 3">OK807</strain>
    </source>
</reference>
<feature type="compositionally biased region" description="Basic residues" evidence="1">
    <location>
        <begin position="38"/>
        <end position="47"/>
    </location>
</feature>
<feature type="compositionally biased region" description="Basic residues" evidence="1">
    <location>
        <begin position="131"/>
        <end position="144"/>
    </location>
</feature>